<sequence length="79" mass="8886">MIDSVTGERVQVHLDPEQGPFVYVVGAEDCKRLEYLLDAEYFVPYLKVKSPDLSLPVAWIYSFGSIADPRKLQALLDGI</sequence>
<comment type="caution">
    <text evidence="1">The sequence shown here is derived from an EMBL/GenBank/DDBJ whole genome shotgun (WGS) entry which is preliminary data.</text>
</comment>
<gene>
    <name evidence="1" type="ORF">HU751_10090</name>
</gene>
<dbReference type="RefSeq" id="WP_110739570.1">
    <property type="nucleotide sequence ID" value="NZ_JABWRJ020000005.1"/>
</dbReference>
<dbReference type="AlphaFoldDB" id="A0A923G865"/>
<organism evidence="1">
    <name type="scientific">Pseudomonas peradeniyensis</name>
    <dbReference type="NCBI Taxonomy" id="2745488"/>
    <lineage>
        <taxon>Bacteria</taxon>
        <taxon>Pseudomonadati</taxon>
        <taxon>Pseudomonadota</taxon>
        <taxon>Gammaproteobacteria</taxon>
        <taxon>Pseudomonadales</taxon>
        <taxon>Pseudomonadaceae</taxon>
        <taxon>Pseudomonas</taxon>
    </lineage>
</organism>
<evidence type="ECO:0000313" key="1">
    <source>
        <dbReference type="EMBL" id="MBC3446120.1"/>
    </source>
</evidence>
<reference evidence="1" key="2">
    <citation type="submission" date="2020-07" db="EMBL/GenBank/DDBJ databases">
        <authorList>
            <person name="Lood C."/>
            <person name="Girard L."/>
        </authorList>
    </citation>
    <scope>NUCLEOTIDE SEQUENCE</scope>
    <source>
        <strain evidence="1">BW13M1</strain>
    </source>
</reference>
<reference evidence="1" key="1">
    <citation type="journal article" date="2020" name="Microorganisms">
        <title>Reliable Identification of Environmental Pseudomonas Isolates Using the rpoD Gene.</title>
        <authorList>
            <consortium name="The Broad Institute Genome Sequencing Platform"/>
            <person name="Girard L."/>
            <person name="Lood C."/>
            <person name="Rokni-Zadeh H."/>
            <person name="van Noort V."/>
            <person name="Lavigne R."/>
            <person name="De Mot R."/>
        </authorList>
    </citation>
    <scope>NUCLEOTIDE SEQUENCE</scope>
    <source>
        <strain evidence="1">BW13M1</strain>
    </source>
</reference>
<dbReference type="EMBL" id="JABWRJ010000010">
    <property type="protein sequence ID" value="MBC3446120.1"/>
    <property type="molecule type" value="Genomic_DNA"/>
</dbReference>
<proteinExistence type="predicted"/>
<name>A0A923G865_9PSED</name>
<accession>A0A923G865</accession>
<protein>
    <submittedName>
        <fullName evidence="1">Uncharacterized protein</fullName>
    </submittedName>
</protein>